<sequence>MMRARQDRFLLVVSLIAITAGLCLHCRAGEQTADVPESPSAALFYRAVAARPTLVWEGVAAVRIQSSGDKPPARFRVYHSRKSRLRREYLDTDGNSRDVFIRTPAGLIFWRVGSRDPVRRYPKSKEVDRFGEIDRILSNYDVLSEGQEPVAGRQAFRLRLHCRHGNRPPTRLWVDRQNLMILQEVRYDLAGQSQVERYFEEIRFPKELDPSLFVPPKGVKVVDMTRPALERQTLVSPLTPEDLFEQARRKLKGRIWRPTSRPVGFELTSVRS</sequence>
<evidence type="ECO:0000313" key="2">
    <source>
        <dbReference type="EMBL" id="GAH59223.1"/>
    </source>
</evidence>
<protein>
    <recommendedName>
        <fullName evidence="1">MucB/RseB N-terminal domain-containing protein</fullName>
    </recommendedName>
</protein>
<feature type="domain" description="MucB/RseB N-terminal" evidence="1">
    <location>
        <begin position="131"/>
        <end position="197"/>
    </location>
</feature>
<proteinExistence type="predicted"/>
<dbReference type="Gene3D" id="2.50.20.10">
    <property type="entry name" value="Lipoprotein localisation LolA/LolB/LppX"/>
    <property type="match status" value="1"/>
</dbReference>
<feature type="non-terminal residue" evidence="2">
    <location>
        <position position="272"/>
    </location>
</feature>
<dbReference type="SUPFAM" id="SSF89392">
    <property type="entry name" value="Prokaryotic lipoproteins and lipoprotein localization factors"/>
    <property type="match status" value="1"/>
</dbReference>
<dbReference type="AlphaFoldDB" id="X1INV6"/>
<dbReference type="InterPro" id="IPR033434">
    <property type="entry name" value="MucB/RseB_N"/>
</dbReference>
<evidence type="ECO:0000259" key="1">
    <source>
        <dbReference type="Pfam" id="PF03888"/>
    </source>
</evidence>
<accession>X1INV6</accession>
<comment type="caution">
    <text evidence="2">The sequence shown here is derived from an EMBL/GenBank/DDBJ whole genome shotgun (WGS) entry which is preliminary data.</text>
</comment>
<name>X1INV6_9ZZZZ</name>
<reference evidence="2" key="1">
    <citation type="journal article" date="2014" name="Front. Microbiol.">
        <title>High frequency of phylogenetically diverse reductive dehalogenase-homologous genes in deep subseafloor sedimentary metagenomes.</title>
        <authorList>
            <person name="Kawai M."/>
            <person name="Futagami T."/>
            <person name="Toyoda A."/>
            <person name="Takaki Y."/>
            <person name="Nishi S."/>
            <person name="Hori S."/>
            <person name="Arai W."/>
            <person name="Tsubouchi T."/>
            <person name="Morono Y."/>
            <person name="Uchiyama I."/>
            <person name="Ito T."/>
            <person name="Fujiyama A."/>
            <person name="Inagaki F."/>
            <person name="Takami H."/>
        </authorList>
    </citation>
    <scope>NUCLEOTIDE SEQUENCE</scope>
    <source>
        <strain evidence="2">Expedition CK06-06</strain>
    </source>
</reference>
<dbReference type="EMBL" id="BARU01018673">
    <property type="protein sequence ID" value="GAH59223.1"/>
    <property type="molecule type" value="Genomic_DNA"/>
</dbReference>
<dbReference type="InterPro" id="IPR029046">
    <property type="entry name" value="LolA/LolB/LppX"/>
</dbReference>
<dbReference type="Pfam" id="PF03888">
    <property type="entry name" value="MucB_RseB"/>
    <property type="match status" value="1"/>
</dbReference>
<organism evidence="2">
    <name type="scientific">marine sediment metagenome</name>
    <dbReference type="NCBI Taxonomy" id="412755"/>
    <lineage>
        <taxon>unclassified sequences</taxon>
        <taxon>metagenomes</taxon>
        <taxon>ecological metagenomes</taxon>
    </lineage>
</organism>
<gene>
    <name evidence="2" type="ORF">S03H2_30843</name>
</gene>